<feature type="region of interest" description="Disordered" evidence="10">
    <location>
        <begin position="703"/>
        <end position="777"/>
    </location>
</feature>
<dbReference type="CDD" id="cd00063">
    <property type="entry name" value="FN3"/>
    <property type="match status" value="2"/>
</dbReference>
<dbReference type="Pfam" id="PF00041">
    <property type="entry name" value="fn3"/>
    <property type="match status" value="1"/>
</dbReference>
<dbReference type="GeneTree" id="ENSGT00940000155603"/>
<keyword evidence="15" id="KW-1185">Reference proteome</keyword>
<dbReference type="InterPro" id="IPR003961">
    <property type="entry name" value="FN3_dom"/>
</dbReference>
<feature type="transmembrane region" description="Helical" evidence="11">
    <location>
        <begin position="524"/>
        <end position="550"/>
    </location>
</feature>
<keyword evidence="7 11" id="KW-0472">Membrane</keyword>
<dbReference type="RefSeq" id="XP_005947992.1">
    <property type="nucleotide sequence ID" value="XM_005947930.3"/>
</dbReference>
<evidence type="ECO:0000256" key="7">
    <source>
        <dbReference type="ARBA" id="ARBA00023136"/>
    </source>
</evidence>
<evidence type="ECO:0000256" key="5">
    <source>
        <dbReference type="ARBA" id="ARBA00022737"/>
    </source>
</evidence>
<evidence type="ECO:0000256" key="10">
    <source>
        <dbReference type="SAM" id="MobiDB-lite"/>
    </source>
</evidence>
<evidence type="ECO:0000256" key="1">
    <source>
        <dbReference type="ARBA" id="ARBA00004479"/>
    </source>
</evidence>
<feature type="domain" description="Fibronectin type-III" evidence="13">
    <location>
        <begin position="429"/>
        <end position="523"/>
    </location>
</feature>
<feature type="compositionally biased region" description="Acidic residues" evidence="10">
    <location>
        <begin position="745"/>
        <end position="760"/>
    </location>
</feature>
<dbReference type="InterPro" id="IPR052672">
    <property type="entry name" value="Type1_Cytokine_Rcpt_Type2"/>
</dbReference>
<dbReference type="OMA" id="MDCQDDQ"/>
<feature type="signal peptide" evidence="12">
    <location>
        <begin position="1"/>
        <end position="22"/>
    </location>
</feature>
<dbReference type="STRING" id="8153.ENSHBUP00000013059"/>
<comment type="similarity">
    <text evidence="2">Belongs to the type I cytokine receptor family. Type 2 subfamily.</text>
</comment>
<evidence type="ECO:0000256" key="11">
    <source>
        <dbReference type="SAM" id="Phobius"/>
    </source>
</evidence>
<evidence type="ECO:0000256" key="4">
    <source>
        <dbReference type="ARBA" id="ARBA00022729"/>
    </source>
</evidence>
<dbReference type="PANTHER" id="PTHR48423:SF1">
    <property type="entry name" value="INTERLEUKIN-27 RECEPTOR SUBUNIT ALPHA"/>
    <property type="match status" value="1"/>
</dbReference>
<evidence type="ECO:0000259" key="13">
    <source>
        <dbReference type="PROSITE" id="PS50853"/>
    </source>
</evidence>
<evidence type="ECO:0000256" key="6">
    <source>
        <dbReference type="ARBA" id="ARBA00022989"/>
    </source>
</evidence>
<sequence length="777" mass="87353">MARPITRWLLSILVTSVSAAAADPPAPPSDLECFRPCDETSCHVDIQCTWDPKSDPKIPTNYTLHWEPAHNHDSHVKGGTSLDGRIPREDFSGGGELRVWVEAVNQNGSNKSQPVVFKVEGITKPPPPKDITAESEPLEFMWITSCIESSGLCDIRYRTKGETDWPKFEDKLHGTYAVEEPDLFTVYEFQVRCDCGTGLKSDWSKIHSVRSSESDPVGEVDLWRDCGISPLSSDCFLTWKSLSDSQARGFIHGYNLTVFYSNGSELQMSTAEPNRQYVHEIVEQLCSSGITKWFLNATLKDVSSVSIIAYSSKGATKGSFLTISTTGKEENVLKVDLKMNKENLSVSWDPPSDVSELKEYVVQYKQAGSPPGREFDWIRVKKSQNGAFFKGQFQEYKAYQVSVFKVLNSKEVLHLSTEIGYSRQKALLAVPSFKVETLTETEVTLHWKAIPLSEQTARIWCYEIGYKWLDTQKVFNVSASHDHQTFTLRDLSPGDYEVWMRAITEFGREANATETFKINHQQDMYGLLIPVLFVVVVLLCVCCFLLSVCLGPIKACPLISSCTYEKVPDPRNSHIFKQMKHQFNDPLGWICIPVCEPQPKISVLEVVKIKSPNLNPDGLVGPVTGDKFSQDDQREDAVPVPEETGRLDRRYGKEPYSKMVDSDEETSGSSSEEEQFTSGYEQHFMPSPLEFNESLDFICIPVSETQPKNSEGLTGPVAGDESSEMESPDDQREGGREVYNKMDDPYEETGDFCSSSEEEQFTSGYEKHFMPSPLEVL</sequence>
<reference evidence="14" key="1">
    <citation type="submission" date="2025-08" db="UniProtKB">
        <authorList>
            <consortium name="Ensembl"/>
        </authorList>
    </citation>
    <scope>IDENTIFICATION</scope>
</reference>
<dbReference type="PANTHER" id="PTHR48423">
    <property type="entry name" value="INTERLEUKIN-27 RECEPTOR SUBUNIT ALPHA"/>
    <property type="match status" value="1"/>
</dbReference>
<dbReference type="OrthoDB" id="5989951at2759"/>
<keyword evidence="9" id="KW-0325">Glycoprotein</keyword>
<feature type="chain" id="PRO_5018626844" evidence="12">
    <location>
        <begin position="23"/>
        <end position="777"/>
    </location>
</feature>
<evidence type="ECO:0000256" key="2">
    <source>
        <dbReference type="ARBA" id="ARBA00008921"/>
    </source>
</evidence>
<feature type="compositionally biased region" description="Acidic residues" evidence="10">
    <location>
        <begin position="662"/>
        <end position="675"/>
    </location>
</feature>
<feature type="compositionally biased region" description="Polar residues" evidence="10">
    <location>
        <begin position="703"/>
        <end position="712"/>
    </location>
</feature>
<dbReference type="CTD" id="110437721"/>
<keyword evidence="3 11" id="KW-0812">Transmembrane</keyword>
<keyword evidence="8" id="KW-0675">Receptor</keyword>
<proteinExistence type="inferred from homology"/>
<dbReference type="PROSITE" id="PS50853">
    <property type="entry name" value="FN3"/>
    <property type="match status" value="2"/>
</dbReference>
<dbReference type="Ensembl" id="ENSHBUT00000020655.1">
    <property type="protein sequence ID" value="ENSHBUP00000013059.1"/>
    <property type="gene ID" value="ENSHBUG00000014786.1"/>
</dbReference>
<protein>
    <submittedName>
        <fullName evidence="14">Interleukin-6 receptor subunit beta-like</fullName>
    </submittedName>
</protein>
<evidence type="ECO:0000256" key="3">
    <source>
        <dbReference type="ARBA" id="ARBA00022692"/>
    </source>
</evidence>
<feature type="region of interest" description="Disordered" evidence="10">
    <location>
        <begin position="618"/>
        <end position="678"/>
    </location>
</feature>
<keyword evidence="6 11" id="KW-1133">Transmembrane helix</keyword>
<organism evidence="14 15">
    <name type="scientific">Haplochromis burtoni</name>
    <name type="common">Burton's mouthbrooder</name>
    <name type="synonym">Chromis burtoni</name>
    <dbReference type="NCBI Taxonomy" id="8153"/>
    <lineage>
        <taxon>Eukaryota</taxon>
        <taxon>Metazoa</taxon>
        <taxon>Chordata</taxon>
        <taxon>Craniata</taxon>
        <taxon>Vertebrata</taxon>
        <taxon>Euteleostomi</taxon>
        <taxon>Actinopterygii</taxon>
        <taxon>Neopterygii</taxon>
        <taxon>Teleostei</taxon>
        <taxon>Neoteleostei</taxon>
        <taxon>Acanthomorphata</taxon>
        <taxon>Ovalentaria</taxon>
        <taxon>Cichlomorphae</taxon>
        <taxon>Cichliformes</taxon>
        <taxon>Cichlidae</taxon>
        <taxon>African cichlids</taxon>
        <taxon>Pseudocrenilabrinae</taxon>
        <taxon>Haplochromini</taxon>
        <taxon>Haplochromis</taxon>
    </lineage>
</organism>
<dbReference type="GO" id="GO:0005886">
    <property type="term" value="C:plasma membrane"/>
    <property type="evidence" value="ECO:0007669"/>
    <property type="project" value="UniProtKB-ARBA"/>
</dbReference>
<dbReference type="Gene3D" id="2.60.40.10">
    <property type="entry name" value="Immunoglobulins"/>
    <property type="match status" value="4"/>
</dbReference>
<accession>A0A3Q2VNW4</accession>
<evidence type="ECO:0000256" key="9">
    <source>
        <dbReference type="ARBA" id="ARBA00023180"/>
    </source>
</evidence>
<evidence type="ECO:0000256" key="12">
    <source>
        <dbReference type="SAM" id="SignalP"/>
    </source>
</evidence>
<evidence type="ECO:0000313" key="15">
    <source>
        <dbReference type="Proteomes" id="UP000264840"/>
    </source>
</evidence>
<keyword evidence="5" id="KW-0677">Repeat</keyword>
<dbReference type="GeneID" id="102310327"/>
<dbReference type="Proteomes" id="UP000264840">
    <property type="component" value="Unplaced"/>
</dbReference>
<feature type="compositionally biased region" description="Basic and acidic residues" evidence="10">
    <location>
        <begin position="628"/>
        <end position="656"/>
    </location>
</feature>
<dbReference type="InterPro" id="IPR013783">
    <property type="entry name" value="Ig-like_fold"/>
</dbReference>
<dbReference type="AlphaFoldDB" id="A0A3Q2VNW4"/>
<evidence type="ECO:0000313" key="14">
    <source>
        <dbReference type="Ensembl" id="ENSHBUP00000013059.1"/>
    </source>
</evidence>
<feature type="domain" description="Fibronectin type-III" evidence="13">
    <location>
        <begin position="27"/>
        <end position="126"/>
    </location>
</feature>
<reference evidence="14" key="2">
    <citation type="submission" date="2025-09" db="UniProtKB">
        <authorList>
            <consortium name="Ensembl"/>
        </authorList>
    </citation>
    <scope>IDENTIFICATION</scope>
</reference>
<feature type="compositionally biased region" description="Basic and acidic residues" evidence="10">
    <location>
        <begin position="729"/>
        <end position="744"/>
    </location>
</feature>
<evidence type="ECO:0000256" key="8">
    <source>
        <dbReference type="ARBA" id="ARBA00023170"/>
    </source>
</evidence>
<dbReference type="InterPro" id="IPR036116">
    <property type="entry name" value="FN3_sf"/>
</dbReference>
<name>A0A3Q2VNW4_HAPBU</name>
<comment type="subcellular location">
    <subcellularLocation>
        <location evidence="1">Membrane</location>
        <topology evidence="1">Single-pass type I membrane protein</topology>
    </subcellularLocation>
</comment>
<dbReference type="SMART" id="SM00060">
    <property type="entry name" value="FN3"/>
    <property type="match status" value="4"/>
</dbReference>
<dbReference type="SUPFAM" id="SSF49265">
    <property type="entry name" value="Fibronectin type III"/>
    <property type="match status" value="3"/>
</dbReference>
<keyword evidence="4 12" id="KW-0732">Signal</keyword>